<evidence type="ECO:0000313" key="3">
    <source>
        <dbReference type="EMBL" id="WNZ21564.1"/>
    </source>
</evidence>
<evidence type="ECO:0000256" key="1">
    <source>
        <dbReference type="SAM" id="MobiDB-lite"/>
    </source>
</evidence>
<feature type="compositionally biased region" description="Low complexity" evidence="1">
    <location>
        <begin position="15"/>
        <end position="24"/>
    </location>
</feature>
<dbReference type="AlphaFoldDB" id="A0AA96WAL6"/>
<feature type="transmembrane region" description="Helical" evidence="2">
    <location>
        <begin position="75"/>
        <end position="108"/>
    </location>
</feature>
<proteinExistence type="predicted"/>
<keyword evidence="2" id="KW-1133">Transmembrane helix</keyword>
<keyword evidence="2" id="KW-0472">Membrane</keyword>
<sequence length="116" mass="11841">MTDQNPTPVTPAERSLGSSTASSSRVPTTPGRCLRGAAISGGLAFAMYSLTHSIIQVLAGVPLPTKSTFAANIAVAVRTLVIGVSTLATGIFTIATLGLIALSIQLFIQQAKAEKS</sequence>
<feature type="transmembrane region" description="Helical" evidence="2">
    <location>
        <begin position="33"/>
        <end position="55"/>
    </location>
</feature>
<evidence type="ECO:0000256" key="2">
    <source>
        <dbReference type="SAM" id="Phobius"/>
    </source>
</evidence>
<keyword evidence="2" id="KW-0812">Transmembrane</keyword>
<dbReference type="RefSeq" id="WP_081914745.1">
    <property type="nucleotide sequence ID" value="NZ_CP053586.1"/>
</dbReference>
<dbReference type="EMBL" id="CP053586">
    <property type="protein sequence ID" value="WNZ21564.1"/>
    <property type="molecule type" value="Genomic_DNA"/>
</dbReference>
<gene>
    <name evidence="3" type="ORF">HJG54_00890</name>
</gene>
<accession>A0AA96WAL6</accession>
<reference evidence="3" key="1">
    <citation type="submission" date="2020-05" db="EMBL/GenBank/DDBJ databases">
        <authorList>
            <person name="Zhu T."/>
            <person name="Keshari N."/>
            <person name="Lu X."/>
        </authorList>
    </citation>
    <scope>NUCLEOTIDE SEQUENCE</scope>
    <source>
        <strain evidence="3">NK1-12</strain>
    </source>
</reference>
<protein>
    <submittedName>
        <fullName evidence="3">DUF3082 domain-containing protein</fullName>
    </submittedName>
</protein>
<dbReference type="PANTHER" id="PTHR35733:SF1">
    <property type="entry name" value="OS02G0307800 PROTEIN"/>
    <property type="match status" value="1"/>
</dbReference>
<feature type="region of interest" description="Disordered" evidence="1">
    <location>
        <begin position="1"/>
        <end position="29"/>
    </location>
</feature>
<dbReference type="PANTHER" id="PTHR35733">
    <property type="entry name" value="OS02G0307800 PROTEIN"/>
    <property type="match status" value="1"/>
</dbReference>
<dbReference type="InterPro" id="IPR021434">
    <property type="entry name" value="DUF3082"/>
</dbReference>
<name>A0AA96WAL6_9CYAN</name>
<organism evidence="3">
    <name type="scientific">Leptolyngbya sp. NK1-12</name>
    <dbReference type="NCBI Taxonomy" id="2547451"/>
    <lineage>
        <taxon>Bacteria</taxon>
        <taxon>Bacillati</taxon>
        <taxon>Cyanobacteriota</taxon>
        <taxon>Cyanophyceae</taxon>
        <taxon>Leptolyngbyales</taxon>
        <taxon>Leptolyngbyaceae</taxon>
        <taxon>Leptolyngbya group</taxon>
        <taxon>Leptolyngbya</taxon>
    </lineage>
</organism>
<dbReference type="Pfam" id="PF11282">
    <property type="entry name" value="DUF3082"/>
    <property type="match status" value="1"/>
</dbReference>